<accession>A0AAJ4R695</accession>
<reference evidence="2 3" key="1">
    <citation type="submission" date="2018-11" db="EMBL/GenBank/DDBJ databases">
        <title>Genome sequences of Natronomonas sp. CBA1133.</title>
        <authorList>
            <person name="Roh S.W."/>
            <person name="Cha I.-T."/>
        </authorList>
    </citation>
    <scope>NUCLEOTIDE SEQUENCE [LARGE SCALE GENOMIC DNA]</scope>
    <source>
        <strain evidence="2 3">CBA1133</strain>
    </source>
</reference>
<sequence length="135" mass="15295">MTGDRSEVRLESHTPEVKLDPSTTKSAIVELLYRNDESGYKPHAVHQELDIPHNTAKGTLRRLKKQGYIDQTEDGYYHAREDREDLYRYVGGLDGLDRMFAEHDTDADTDEAVSDESSLSEDAIEDAINVPDNVE</sequence>
<evidence type="ECO:0000313" key="3">
    <source>
        <dbReference type="Proteomes" id="UP000270581"/>
    </source>
</evidence>
<proteinExistence type="predicted"/>
<organism evidence="2 3">
    <name type="scientific">Halosegnis longus</name>
    <dbReference type="NCBI Taxonomy" id="2216012"/>
    <lineage>
        <taxon>Archaea</taxon>
        <taxon>Methanobacteriati</taxon>
        <taxon>Methanobacteriota</taxon>
        <taxon>Stenosarchaea group</taxon>
        <taxon>Halobacteria</taxon>
        <taxon>Halobacteriales</taxon>
        <taxon>Natronomonadaceae</taxon>
        <taxon>Halosegnis</taxon>
    </lineage>
</organism>
<feature type="region of interest" description="Disordered" evidence="1">
    <location>
        <begin position="1"/>
        <end position="22"/>
    </location>
</feature>
<dbReference type="SUPFAM" id="SSF46785">
    <property type="entry name" value="Winged helix' DNA-binding domain"/>
    <property type="match status" value="1"/>
</dbReference>
<dbReference type="AlphaFoldDB" id="A0AAJ4R695"/>
<dbReference type="InterPro" id="IPR036388">
    <property type="entry name" value="WH-like_DNA-bd_sf"/>
</dbReference>
<gene>
    <name evidence="2" type="ORF">Nmn1133_14115</name>
</gene>
<keyword evidence="3" id="KW-1185">Reference proteome</keyword>
<feature type="region of interest" description="Disordered" evidence="1">
    <location>
        <begin position="102"/>
        <end position="135"/>
    </location>
</feature>
<evidence type="ECO:0000313" key="2">
    <source>
        <dbReference type="EMBL" id="RNJ22071.1"/>
    </source>
</evidence>
<dbReference type="InterPro" id="IPR036390">
    <property type="entry name" value="WH_DNA-bd_sf"/>
</dbReference>
<protein>
    <submittedName>
        <fullName evidence="2">MarR family transcriptional regulator</fullName>
    </submittedName>
</protein>
<dbReference type="Gene3D" id="1.10.10.10">
    <property type="entry name" value="Winged helix-like DNA-binding domain superfamily/Winged helix DNA-binding domain"/>
    <property type="match status" value="1"/>
</dbReference>
<evidence type="ECO:0000256" key="1">
    <source>
        <dbReference type="SAM" id="MobiDB-lite"/>
    </source>
</evidence>
<dbReference type="Proteomes" id="UP000270581">
    <property type="component" value="Unassembled WGS sequence"/>
</dbReference>
<feature type="compositionally biased region" description="Basic and acidic residues" evidence="1">
    <location>
        <begin position="1"/>
        <end position="19"/>
    </location>
</feature>
<dbReference type="RefSeq" id="WP_123124863.1">
    <property type="nucleotide sequence ID" value="NZ_RJJC01000003.1"/>
</dbReference>
<name>A0AAJ4R695_9EURY</name>
<comment type="caution">
    <text evidence="2">The sequence shown here is derived from an EMBL/GenBank/DDBJ whole genome shotgun (WGS) entry which is preliminary data.</text>
</comment>
<feature type="compositionally biased region" description="Acidic residues" evidence="1">
    <location>
        <begin position="107"/>
        <end position="125"/>
    </location>
</feature>
<dbReference type="EMBL" id="RJJC01000003">
    <property type="protein sequence ID" value="RNJ22071.1"/>
    <property type="molecule type" value="Genomic_DNA"/>
</dbReference>